<reference evidence="2 3" key="2">
    <citation type="submission" date="2023-06" db="EMBL/GenBank/DDBJ databases">
        <title>Identification and characterization of horizontal gene transfer across gut microbiota members of farm animals based on homology search.</title>
        <authorList>
            <person name="Schwarzerova J."/>
            <person name="Nykrynova M."/>
            <person name="Jureckova K."/>
            <person name="Cejkova D."/>
            <person name="Rychlik I."/>
        </authorList>
    </citation>
    <scope>NUCLEOTIDE SEQUENCE [LARGE SCALE GENOMIC DNA]</scope>
    <source>
        <strain evidence="2 3">ET340</strain>
    </source>
</reference>
<evidence type="ECO:0000313" key="2">
    <source>
        <dbReference type="EMBL" id="MDM8201504.1"/>
    </source>
</evidence>
<feature type="transmembrane region" description="Helical" evidence="1">
    <location>
        <begin position="107"/>
        <end position="126"/>
    </location>
</feature>
<keyword evidence="1" id="KW-0812">Transmembrane</keyword>
<proteinExistence type="predicted"/>
<organism evidence="2 3">
    <name type="scientific">Allofournierella massiliensis</name>
    <dbReference type="NCBI Taxonomy" id="1650663"/>
    <lineage>
        <taxon>Bacteria</taxon>
        <taxon>Bacillati</taxon>
        <taxon>Bacillota</taxon>
        <taxon>Clostridia</taxon>
        <taxon>Eubacteriales</taxon>
        <taxon>Oscillospiraceae</taxon>
        <taxon>Allofournierella</taxon>
    </lineage>
</organism>
<reference evidence="2 3" key="3">
    <citation type="submission" date="2023-06" db="EMBL/GenBank/DDBJ databases">
        <authorList>
            <person name="Zeman M."/>
            <person name="Kubasova T."/>
            <person name="Jahodarova E."/>
            <person name="Nykrynova M."/>
            <person name="Rychlik I."/>
        </authorList>
    </citation>
    <scope>NUCLEOTIDE SEQUENCE [LARGE SCALE GENOMIC DNA]</scope>
    <source>
        <strain evidence="2 3">ET340</strain>
    </source>
</reference>
<dbReference type="RefSeq" id="WP_289600025.1">
    <property type="nucleotide sequence ID" value="NZ_JAUDCL010000015.1"/>
</dbReference>
<name>A0ABT7URJ6_9FIRM</name>
<sequence>MGNLGKQIALAYLRALLRWQALVPVYLVLLFGYYGLTGLFSLPRHPGAGLPIYLIFCTVFLGALHELIFTGRGLARWRCAARLLLFTACLLPLWAGLMPFLGLPLTAGLAGFAALLLAEGAVLALYEQFSRVRGRRYDRRLREYQARPRQ</sequence>
<dbReference type="EMBL" id="JAUDCL010000015">
    <property type="protein sequence ID" value="MDM8201504.1"/>
    <property type="molecule type" value="Genomic_DNA"/>
</dbReference>
<evidence type="ECO:0000256" key="1">
    <source>
        <dbReference type="SAM" id="Phobius"/>
    </source>
</evidence>
<feature type="transmembrane region" description="Helical" evidence="1">
    <location>
        <begin position="81"/>
        <end position="101"/>
    </location>
</feature>
<keyword evidence="3" id="KW-1185">Reference proteome</keyword>
<protein>
    <submittedName>
        <fullName evidence="2">Uncharacterized protein</fullName>
    </submittedName>
</protein>
<gene>
    <name evidence="2" type="ORF">QUW08_09390</name>
</gene>
<reference evidence="3" key="1">
    <citation type="submission" date="2023-06" db="EMBL/GenBank/DDBJ databases">
        <title>Identification and characterization of horizontal gene transfer across gut microbiota members of farm animals based on homology search.</title>
        <authorList>
            <person name="Zeman M."/>
            <person name="Kubasova T."/>
            <person name="Jahodarova E."/>
            <person name="Nykrynova M."/>
            <person name="Rychlik I."/>
        </authorList>
    </citation>
    <scope>NUCLEOTIDE SEQUENCE [LARGE SCALE GENOMIC DNA]</scope>
    <source>
        <strain evidence="3">ET340</strain>
    </source>
</reference>
<keyword evidence="1" id="KW-0472">Membrane</keyword>
<feature type="transmembrane region" description="Helical" evidence="1">
    <location>
        <begin position="21"/>
        <end position="42"/>
    </location>
</feature>
<evidence type="ECO:0000313" key="3">
    <source>
        <dbReference type="Proteomes" id="UP001529380"/>
    </source>
</evidence>
<dbReference type="Proteomes" id="UP001529380">
    <property type="component" value="Unassembled WGS sequence"/>
</dbReference>
<keyword evidence="1" id="KW-1133">Transmembrane helix</keyword>
<comment type="caution">
    <text evidence="2">The sequence shown here is derived from an EMBL/GenBank/DDBJ whole genome shotgun (WGS) entry which is preliminary data.</text>
</comment>
<feature type="transmembrane region" description="Helical" evidence="1">
    <location>
        <begin position="48"/>
        <end position="69"/>
    </location>
</feature>
<accession>A0ABT7URJ6</accession>